<proteinExistence type="predicted"/>
<dbReference type="Pfam" id="PF04265">
    <property type="entry name" value="TPK_B1_binding"/>
    <property type="match status" value="1"/>
</dbReference>
<reference evidence="7 8" key="1">
    <citation type="journal article" date="2010" name="Stand. Genomic Sci.">
        <title>Complete genome sequence of Meiothermus silvanus type strain (VI-R2).</title>
        <authorList>
            <person name="Sikorski J."/>
            <person name="Tindall B.J."/>
            <person name="Lowry S."/>
            <person name="Lucas S."/>
            <person name="Nolan M."/>
            <person name="Copeland A."/>
            <person name="Glavina Del Rio T."/>
            <person name="Tice H."/>
            <person name="Cheng J.F."/>
            <person name="Han C."/>
            <person name="Pitluck S."/>
            <person name="Liolios K."/>
            <person name="Ivanova N."/>
            <person name="Mavromatis K."/>
            <person name="Mikhailova N."/>
            <person name="Pati A."/>
            <person name="Goodwin L."/>
            <person name="Chen A."/>
            <person name="Palaniappan K."/>
            <person name="Land M."/>
            <person name="Hauser L."/>
            <person name="Chang Y.J."/>
            <person name="Jeffries C.D."/>
            <person name="Rohde M."/>
            <person name="Goker M."/>
            <person name="Woyke T."/>
            <person name="Bristow J."/>
            <person name="Eisen J.A."/>
            <person name="Markowitz V."/>
            <person name="Hugenholtz P."/>
            <person name="Kyrpides N.C."/>
            <person name="Klenk H.P."/>
            <person name="Lapidus A."/>
        </authorList>
    </citation>
    <scope>NUCLEOTIDE SEQUENCE [LARGE SCALE GENOMIC DNA]</scope>
    <source>
        <strain evidence="8">ATCC 700542 / DSM 9946 / VI-R2</strain>
    </source>
</reference>
<dbReference type="EMBL" id="CP002042">
    <property type="protein sequence ID" value="ADH62840.1"/>
    <property type="molecule type" value="Genomic_DNA"/>
</dbReference>
<dbReference type="RefSeq" id="WP_013157424.1">
    <property type="nucleotide sequence ID" value="NC_014212.1"/>
</dbReference>
<feature type="domain" description="Thiamin pyrophosphokinase thiamin-binding" evidence="6">
    <location>
        <begin position="139"/>
        <end position="202"/>
    </location>
</feature>
<dbReference type="NCBIfam" id="TIGR01378">
    <property type="entry name" value="thi_PPkinase"/>
    <property type="match status" value="1"/>
</dbReference>
<dbReference type="GO" id="GO:0030975">
    <property type="term" value="F:thiamine binding"/>
    <property type="evidence" value="ECO:0007669"/>
    <property type="project" value="InterPro"/>
</dbReference>
<dbReference type="PANTHER" id="PTHR41299">
    <property type="entry name" value="THIAMINE PYROPHOSPHOKINASE"/>
    <property type="match status" value="1"/>
</dbReference>
<dbReference type="InterPro" id="IPR006282">
    <property type="entry name" value="Thi_PPkinase"/>
</dbReference>
<keyword evidence="8" id="KW-1185">Reference proteome</keyword>
<dbReference type="PANTHER" id="PTHR41299:SF1">
    <property type="entry name" value="THIAMINE PYROPHOSPHOKINASE"/>
    <property type="match status" value="1"/>
</dbReference>
<dbReference type="GO" id="GO:0005524">
    <property type="term" value="F:ATP binding"/>
    <property type="evidence" value="ECO:0007669"/>
    <property type="project" value="UniProtKB-KW"/>
</dbReference>
<dbReference type="Gene3D" id="3.40.50.10240">
    <property type="entry name" value="Thiamin pyrophosphokinase, catalytic domain"/>
    <property type="match status" value="1"/>
</dbReference>
<evidence type="ECO:0000256" key="4">
    <source>
        <dbReference type="ARBA" id="ARBA00022840"/>
    </source>
</evidence>
<dbReference type="SUPFAM" id="SSF63999">
    <property type="entry name" value="Thiamin pyrophosphokinase, catalytic domain"/>
    <property type="match status" value="1"/>
</dbReference>
<keyword evidence="4" id="KW-0067">ATP-binding</keyword>
<dbReference type="KEGG" id="msv:Mesil_0929"/>
<protein>
    <recommendedName>
        <fullName evidence="5">Thiamine diphosphokinase</fullName>
        <ecNumber evidence="5">2.7.6.2</ecNumber>
    </recommendedName>
</protein>
<gene>
    <name evidence="7" type="ordered locus">Mesil_0929</name>
</gene>
<dbReference type="GO" id="GO:0009229">
    <property type="term" value="P:thiamine diphosphate biosynthetic process"/>
    <property type="evidence" value="ECO:0007669"/>
    <property type="project" value="InterPro"/>
</dbReference>
<dbReference type="InterPro" id="IPR007371">
    <property type="entry name" value="TPK_catalytic"/>
</dbReference>
<accession>D7BCF5</accession>
<dbReference type="GO" id="GO:0004788">
    <property type="term" value="F:thiamine diphosphokinase activity"/>
    <property type="evidence" value="ECO:0007669"/>
    <property type="project" value="UniProtKB-UniRule"/>
</dbReference>
<evidence type="ECO:0000256" key="5">
    <source>
        <dbReference type="NCBIfam" id="TIGR01378"/>
    </source>
</evidence>
<dbReference type="InterPro" id="IPR036759">
    <property type="entry name" value="TPK_catalytic_sf"/>
</dbReference>
<evidence type="ECO:0000313" key="7">
    <source>
        <dbReference type="EMBL" id="ADH62840.1"/>
    </source>
</evidence>
<dbReference type="eggNOG" id="COG1564">
    <property type="taxonomic scope" value="Bacteria"/>
</dbReference>
<sequence length="211" mass="22195">MIRFAILLSGPLVPTAQLKAQLAGARAIAADGGMAHAAPLGLEPELWVGDFDSSPPELLQRYAHVPRQVHPTAKDKTDGELALEAALARGARELWLLGALGGRTDQTVNHLNLALRLAEQGLRVRLSSGTEEAYPLLPGKLRLELAPGTRLSVVGLSDLEGLSLQGVRWPLSGARVELGSSLTLSNEALGPVGLELSKGHGAVFVYLDPSA</sequence>
<name>D7BCF5_ALLS1</name>
<dbReference type="Pfam" id="PF04263">
    <property type="entry name" value="TPK_catalytic"/>
    <property type="match status" value="1"/>
</dbReference>
<dbReference type="AlphaFoldDB" id="D7BCF5"/>
<evidence type="ECO:0000256" key="2">
    <source>
        <dbReference type="ARBA" id="ARBA00022741"/>
    </source>
</evidence>
<dbReference type="SMART" id="SM00983">
    <property type="entry name" value="TPK_B1_binding"/>
    <property type="match status" value="1"/>
</dbReference>
<dbReference type="CDD" id="cd07995">
    <property type="entry name" value="TPK"/>
    <property type="match status" value="1"/>
</dbReference>
<dbReference type="EC" id="2.7.6.2" evidence="5"/>
<dbReference type="InterPro" id="IPR053149">
    <property type="entry name" value="TPK"/>
</dbReference>
<evidence type="ECO:0000256" key="1">
    <source>
        <dbReference type="ARBA" id="ARBA00022679"/>
    </source>
</evidence>
<evidence type="ECO:0000313" key="8">
    <source>
        <dbReference type="Proteomes" id="UP000001916"/>
    </source>
</evidence>
<dbReference type="InterPro" id="IPR007373">
    <property type="entry name" value="Thiamin_PyroPKinase_B1-bd"/>
</dbReference>
<dbReference type="Proteomes" id="UP000001916">
    <property type="component" value="Chromosome"/>
</dbReference>
<dbReference type="STRING" id="526227.Mesil_0929"/>
<dbReference type="OrthoDB" id="9804377at2"/>
<keyword evidence="3" id="KW-0418">Kinase</keyword>
<keyword evidence="1" id="KW-0808">Transferase</keyword>
<dbReference type="GO" id="GO:0006772">
    <property type="term" value="P:thiamine metabolic process"/>
    <property type="evidence" value="ECO:0007669"/>
    <property type="project" value="UniProtKB-UniRule"/>
</dbReference>
<keyword evidence="2" id="KW-0547">Nucleotide-binding</keyword>
<dbReference type="HOGENOM" id="CLU_044237_1_1_0"/>
<evidence type="ECO:0000256" key="3">
    <source>
        <dbReference type="ARBA" id="ARBA00022777"/>
    </source>
</evidence>
<organism evidence="7 8">
    <name type="scientific">Allomeiothermus silvanus (strain ATCC 700542 / DSM 9946 / NBRC 106475 / NCIMB 13440 / VI-R2)</name>
    <name type="common">Thermus silvanus</name>
    <dbReference type="NCBI Taxonomy" id="526227"/>
    <lineage>
        <taxon>Bacteria</taxon>
        <taxon>Thermotogati</taxon>
        <taxon>Deinococcota</taxon>
        <taxon>Deinococci</taxon>
        <taxon>Thermales</taxon>
        <taxon>Thermaceae</taxon>
        <taxon>Allomeiothermus</taxon>
    </lineage>
</organism>
<dbReference type="GO" id="GO:0016301">
    <property type="term" value="F:kinase activity"/>
    <property type="evidence" value="ECO:0007669"/>
    <property type="project" value="UniProtKB-KW"/>
</dbReference>
<evidence type="ECO:0000259" key="6">
    <source>
        <dbReference type="SMART" id="SM00983"/>
    </source>
</evidence>